<keyword evidence="1" id="KW-0472">Membrane</keyword>
<keyword evidence="1" id="KW-1133">Transmembrane helix</keyword>
<dbReference type="RefSeq" id="WP_030004969.1">
    <property type="nucleotide sequence ID" value="NC_022549.1"/>
</dbReference>
<evidence type="ECO:0000256" key="1">
    <source>
        <dbReference type="SAM" id="Phobius"/>
    </source>
</evidence>
<reference evidence="2 3" key="1">
    <citation type="journal article" date="2013" name="J. Mol. Microbiol. Biotechnol.">
        <title>Analysis of the Complete Genomes of Acholeplasma brassicae , A. palmae and A. laidlawii and Their Comparison to the Obligate Parasites from ' Candidatus Phytoplasma'.</title>
        <authorList>
            <person name="Kube M."/>
            <person name="Siewert C."/>
            <person name="Migdoll A.M."/>
            <person name="Duduk B."/>
            <person name="Holz S."/>
            <person name="Rabus R."/>
            <person name="Seemuller E."/>
            <person name="Mitrovic J."/>
            <person name="Muller I."/>
            <person name="Buttner C."/>
            <person name="Reinhardt R."/>
        </authorList>
    </citation>
    <scope>NUCLEOTIDE SEQUENCE [LARGE SCALE GENOMIC DNA]</scope>
    <source>
        <strain evidence="3">0502</strain>
    </source>
</reference>
<keyword evidence="1" id="KW-0812">Transmembrane</keyword>
<keyword evidence="3" id="KW-1185">Reference proteome</keyword>
<accession>U4KT57</accession>
<dbReference type="STRING" id="61635.BN85310880"/>
<feature type="transmembrane region" description="Helical" evidence="1">
    <location>
        <begin position="44"/>
        <end position="63"/>
    </location>
</feature>
<dbReference type="Proteomes" id="UP000032737">
    <property type="component" value="Chromosome"/>
</dbReference>
<proteinExistence type="predicted"/>
<dbReference type="EMBL" id="FO681348">
    <property type="protein sequence ID" value="CCV66109.1"/>
    <property type="molecule type" value="Genomic_DNA"/>
</dbReference>
<name>U4KT57_9MOLU</name>
<evidence type="ECO:0008006" key="4">
    <source>
        <dbReference type="Google" id="ProtNLM"/>
    </source>
</evidence>
<protein>
    <recommendedName>
        <fullName evidence="4">SHOCT domain-containing protein</fullName>
    </recommendedName>
</protein>
<gene>
    <name evidence="2" type="ORF">BN85310880</name>
</gene>
<dbReference type="KEGG" id="abra:BN85310880"/>
<sequence length="151" mass="16716">MKTTTKLKLWGVTLAVLGVTLIVLSTTIYSDSFGPFSNQPNERLLIPGVLCVFFSFPILVMGFSPQLTRLSAKVQTETVEHAKDDLNESVSKTTDVMIKAVTPSIKTAINELGTTNQLSLEEQLKEAKRLFDQALITNEEYQALRNKILGI</sequence>
<feature type="transmembrane region" description="Helical" evidence="1">
    <location>
        <begin position="7"/>
        <end position="29"/>
    </location>
</feature>
<dbReference type="OrthoDB" id="9979393at2"/>
<dbReference type="AlphaFoldDB" id="U4KT57"/>
<organism evidence="2 3">
    <name type="scientific">Acholeplasma brassicae</name>
    <dbReference type="NCBI Taxonomy" id="61635"/>
    <lineage>
        <taxon>Bacteria</taxon>
        <taxon>Bacillati</taxon>
        <taxon>Mycoplasmatota</taxon>
        <taxon>Mollicutes</taxon>
        <taxon>Acholeplasmatales</taxon>
        <taxon>Acholeplasmataceae</taxon>
        <taxon>Acholeplasma</taxon>
    </lineage>
</organism>
<evidence type="ECO:0000313" key="2">
    <source>
        <dbReference type="EMBL" id="CCV66109.1"/>
    </source>
</evidence>
<evidence type="ECO:0000313" key="3">
    <source>
        <dbReference type="Proteomes" id="UP000032737"/>
    </source>
</evidence>
<dbReference type="HOGENOM" id="CLU_1727354_0_0_14"/>